<organism evidence="3 4">
    <name type="scientific">Cephalotrichum gorgonifer</name>
    <dbReference type="NCBI Taxonomy" id="2041049"/>
    <lineage>
        <taxon>Eukaryota</taxon>
        <taxon>Fungi</taxon>
        <taxon>Dikarya</taxon>
        <taxon>Ascomycota</taxon>
        <taxon>Pezizomycotina</taxon>
        <taxon>Sordariomycetes</taxon>
        <taxon>Hypocreomycetidae</taxon>
        <taxon>Microascales</taxon>
        <taxon>Microascaceae</taxon>
        <taxon>Cephalotrichum</taxon>
    </lineage>
</organism>
<dbReference type="Proteomes" id="UP001187682">
    <property type="component" value="Unassembled WGS sequence"/>
</dbReference>
<dbReference type="InterPro" id="IPR000626">
    <property type="entry name" value="Ubiquitin-like_dom"/>
</dbReference>
<dbReference type="InterPro" id="IPR038169">
    <property type="entry name" value="DC-UbP/UBTD2_N_sf"/>
</dbReference>
<dbReference type="InterPro" id="IPR039869">
    <property type="entry name" value="UBTD1/2"/>
</dbReference>
<dbReference type="InterPro" id="IPR032752">
    <property type="entry name" value="DC-UbP/UBTD2_N"/>
</dbReference>
<evidence type="ECO:0000259" key="2">
    <source>
        <dbReference type="PROSITE" id="PS50053"/>
    </source>
</evidence>
<sequence>MPLDQHGASAIESRRPAQPPHANRSPHSSTLSPVGSGCCFSRPSGQDSPYPDSTTPTSSHAINAQQPSQDPTSTETTDHTTATTQQQPAARRRRRSQQPLGQHINKPLRRHTWTTKQRRWTRSALDRERADFFDTRVTGRPEIWQTLHVVLQVLWEEHPAGSDDDGTGGLATAQSILDAAEITLPTGDLTQGAYDNLGNYYAFHEWIVSDPTDLAPEEDEEAGAEEDEDGKGAVPFEEGEDDEALRRREEKGKGVLNARDLVTVYARLSENARDIKISVATGESVRSVARTVLEESGLPENKRIRIAYMGKILKENASLEDQGWKKGHVVNALVFAR</sequence>
<dbReference type="Pfam" id="PF16455">
    <property type="entry name" value="UBD"/>
    <property type="match status" value="1"/>
</dbReference>
<feature type="compositionally biased region" description="Low complexity" evidence="1">
    <location>
        <begin position="69"/>
        <end position="89"/>
    </location>
</feature>
<reference evidence="3" key="1">
    <citation type="submission" date="2018-03" db="EMBL/GenBank/DDBJ databases">
        <authorList>
            <person name="Guldener U."/>
        </authorList>
    </citation>
    <scope>NUCLEOTIDE SEQUENCE</scope>
</reference>
<dbReference type="SUPFAM" id="SSF54236">
    <property type="entry name" value="Ubiquitin-like"/>
    <property type="match status" value="1"/>
</dbReference>
<dbReference type="Gene3D" id="1.20.225.20">
    <property type="entry name" value="Ub domain-containing protein, DC-UbP/UBTD2, N-terminal domain"/>
    <property type="match status" value="1"/>
</dbReference>
<feature type="compositionally biased region" description="Low complexity" evidence="1">
    <location>
        <begin position="47"/>
        <end position="59"/>
    </location>
</feature>
<proteinExistence type="predicted"/>
<accession>A0AAE8N168</accession>
<comment type="caution">
    <text evidence="3">The sequence shown here is derived from an EMBL/GenBank/DDBJ whole genome shotgun (WGS) entry which is preliminary data.</text>
</comment>
<evidence type="ECO:0000313" key="3">
    <source>
        <dbReference type="EMBL" id="SPO04132.1"/>
    </source>
</evidence>
<feature type="region of interest" description="Disordered" evidence="1">
    <location>
        <begin position="214"/>
        <end position="249"/>
    </location>
</feature>
<dbReference type="PROSITE" id="PS50053">
    <property type="entry name" value="UBIQUITIN_2"/>
    <property type="match status" value="1"/>
</dbReference>
<feature type="region of interest" description="Disordered" evidence="1">
    <location>
        <begin position="1"/>
        <end position="112"/>
    </location>
</feature>
<name>A0AAE8N168_9PEZI</name>
<dbReference type="InterPro" id="IPR029071">
    <property type="entry name" value="Ubiquitin-like_domsf"/>
</dbReference>
<evidence type="ECO:0000256" key="1">
    <source>
        <dbReference type="SAM" id="MobiDB-lite"/>
    </source>
</evidence>
<dbReference type="PANTHER" id="PTHR13609">
    <property type="entry name" value="UBIQUITIN DOMAIN CONTAINING 1 PROTEIN-RELATED"/>
    <property type="match status" value="1"/>
</dbReference>
<keyword evidence="4" id="KW-1185">Reference proteome</keyword>
<feature type="domain" description="Ubiquitin-like" evidence="2">
    <location>
        <begin position="262"/>
        <end position="337"/>
    </location>
</feature>
<dbReference type="Gene3D" id="3.10.20.90">
    <property type="entry name" value="Phosphatidylinositol 3-kinase Catalytic Subunit, Chain A, domain 1"/>
    <property type="match status" value="1"/>
</dbReference>
<protein>
    <submittedName>
        <fullName evidence="3">Related to ubiquitin domain protein</fullName>
    </submittedName>
</protein>
<dbReference type="EMBL" id="ONZQ02000009">
    <property type="protein sequence ID" value="SPO04132.1"/>
    <property type="molecule type" value="Genomic_DNA"/>
</dbReference>
<gene>
    <name evidence="3" type="ORF">DNG_06815</name>
</gene>
<evidence type="ECO:0000313" key="4">
    <source>
        <dbReference type="Proteomes" id="UP001187682"/>
    </source>
</evidence>
<dbReference type="AlphaFoldDB" id="A0AAE8N168"/>
<feature type="compositionally biased region" description="Acidic residues" evidence="1">
    <location>
        <begin position="215"/>
        <end position="229"/>
    </location>
</feature>